<dbReference type="PANTHER" id="PTHR12243:SF67">
    <property type="entry name" value="COREPRESSOR OF PANGOLIN, ISOFORM A-RELATED"/>
    <property type="match status" value="1"/>
</dbReference>
<evidence type="ECO:0000313" key="2">
    <source>
        <dbReference type="EMBL" id="KAK9886640.1"/>
    </source>
</evidence>
<dbReference type="AlphaFoldDB" id="A0AAW1V350"/>
<reference evidence="2 3" key="1">
    <citation type="submission" date="2023-03" db="EMBL/GenBank/DDBJ databases">
        <title>Genome insight into feeding habits of ladybird beetles.</title>
        <authorList>
            <person name="Li H.-S."/>
            <person name="Huang Y.-H."/>
            <person name="Pang H."/>
        </authorList>
    </citation>
    <scope>NUCLEOTIDE SEQUENCE [LARGE SCALE GENOMIC DNA]</scope>
    <source>
        <strain evidence="2">SYSU_2023b</strain>
        <tissue evidence="2">Whole body</tissue>
    </source>
</reference>
<sequence length="384" mass="45243">MEHYKLVQLIRSKPELWDRCNAVFREPRLKERVWKEVAADMGLSTASCKDGFKHLREKYIREREKSKILGSKYQPWGLLPYMKFLDNHIIPRKKSHSMEFYHCNTSGPIQNSEQEEFSTCNEVENTRTSPDRVQEAINIELENTMTEENSYEPPHFSTQEDFDRALVELVKESHSLWDWKDNTFWNKQARYETWNIIAKKVHKTSSECLLRWKALREKYIREKAKNKENSNFKWRLLDSMSFLDRVIHYRKNLKNDEHFPSDIFSEKVDKLTTEDFLLCSASSTSNADYHYQVIREENSLQGPPTNFFMQVKQEVADVADSSYDSEGSSKKRRLSINSSYSHKQVIQGKSPEELFGELVASLLTRKSEGDRHTAMVEIMKVLAK</sequence>
<proteinExistence type="predicted"/>
<gene>
    <name evidence="2" type="ORF">WA026_017561</name>
</gene>
<dbReference type="PANTHER" id="PTHR12243">
    <property type="entry name" value="MADF DOMAIN TRANSCRIPTION FACTOR"/>
    <property type="match status" value="1"/>
</dbReference>
<evidence type="ECO:0000313" key="3">
    <source>
        <dbReference type="Proteomes" id="UP001431783"/>
    </source>
</evidence>
<accession>A0AAW1V350</accession>
<dbReference type="InterPro" id="IPR006578">
    <property type="entry name" value="MADF-dom"/>
</dbReference>
<evidence type="ECO:0000259" key="1">
    <source>
        <dbReference type="PROSITE" id="PS51029"/>
    </source>
</evidence>
<name>A0AAW1V350_9CUCU</name>
<feature type="domain" description="MADF" evidence="1">
    <location>
        <begin position="165"/>
        <end position="248"/>
    </location>
</feature>
<protein>
    <recommendedName>
        <fullName evidence="1">MADF domain-containing protein</fullName>
    </recommendedName>
</protein>
<dbReference type="Pfam" id="PF10545">
    <property type="entry name" value="MADF_DNA_bdg"/>
    <property type="match status" value="2"/>
</dbReference>
<feature type="domain" description="MADF" evidence="1">
    <location>
        <begin position="5"/>
        <end position="90"/>
    </location>
</feature>
<dbReference type="Proteomes" id="UP001431783">
    <property type="component" value="Unassembled WGS sequence"/>
</dbReference>
<dbReference type="SMART" id="SM00595">
    <property type="entry name" value="MADF"/>
    <property type="match status" value="2"/>
</dbReference>
<dbReference type="PROSITE" id="PS51029">
    <property type="entry name" value="MADF"/>
    <property type="match status" value="2"/>
</dbReference>
<dbReference type="EMBL" id="JARQZJ010000101">
    <property type="protein sequence ID" value="KAK9886640.1"/>
    <property type="molecule type" value="Genomic_DNA"/>
</dbReference>
<keyword evidence="3" id="KW-1185">Reference proteome</keyword>
<comment type="caution">
    <text evidence="2">The sequence shown here is derived from an EMBL/GenBank/DDBJ whole genome shotgun (WGS) entry which is preliminary data.</text>
</comment>
<dbReference type="InterPro" id="IPR039353">
    <property type="entry name" value="TF_Adf1"/>
</dbReference>
<organism evidence="2 3">
    <name type="scientific">Henosepilachna vigintioctopunctata</name>
    <dbReference type="NCBI Taxonomy" id="420089"/>
    <lineage>
        <taxon>Eukaryota</taxon>
        <taxon>Metazoa</taxon>
        <taxon>Ecdysozoa</taxon>
        <taxon>Arthropoda</taxon>
        <taxon>Hexapoda</taxon>
        <taxon>Insecta</taxon>
        <taxon>Pterygota</taxon>
        <taxon>Neoptera</taxon>
        <taxon>Endopterygota</taxon>
        <taxon>Coleoptera</taxon>
        <taxon>Polyphaga</taxon>
        <taxon>Cucujiformia</taxon>
        <taxon>Coccinelloidea</taxon>
        <taxon>Coccinellidae</taxon>
        <taxon>Epilachninae</taxon>
        <taxon>Epilachnini</taxon>
        <taxon>Henosepilachna</taxon>
    </lineage>
</organism>